<dbReference type="Proteomes" id="UP000054107">
    <property type="component" value="Unassembled WGS sequence"/>
</dbReference>
<gene>
    <name evidence="2" type="primary">PARPA_10413.1 scaffold 40485</name>
</gene>
<protein>
    <submittedName>
        <fullName evidence="2">Uncharacterized protein</fullName>
    </submittedName>
</protein>
<evidence type="ECO:0000313" key="3">
    <source>
        <dbReference type="Proteomes" id="UP000054107"/>
    </source>
</evidence>
<keyword evidence="3" id="KW-1185">Reference proteome</keyword>
<evidence type="ECO:0000313" key="2">
    <source>
        <dbReference type="EMBL" id="CEP16167.1"/>
    </source>
</evidence>
<dbReference type="EMBL" id="LN732886">
    <property type="protein sequence ID" value="CEP16167.1"/>
    <property type="molecule type" value="Genomic_DNA"/>
</dbReference>
<accession>A0A0B7NFI7</accession>
<keyword evidence="1" id="KW-0175">Coiled coil</keyword>
<dbReference type="AlphaFoldDB" id="A0A0B7NFI7"/>
<feature type="coiled-coil region" evidence="1">
    <location>
        <begin position="131"/>
        <end position="187"/>
    </location>
</feature>
<evidence type="ECO:0000256" key="1">
    <source>
        <dbReference type="SAM" id="Coils"/>
    </source>
</evidence>
<organism evidence="2 3">
    <name type="scientific">Parasitella parasitica</name>
    <dbReference type="NCBI Taxonomy" id="35722"/>
    <lineage>
        <taxon>Eukaryota</taxon>
        <taxon>Fungi</taxon>
        <taxon>Fungi incertae sedis</taxon>
        <taxon>Mucoromycota</taxon>
        <taxon>Mucoromycotina</taxon>
        <taxon>Mucoromycetes</taxon>
        <taxon>Mucorales</taxon>
        <taxon>Mucorineae</taxon>
        <taxon>Mucoraceae</taxon>
        <taxon>Parasitella</taxon>
    </lineage>
</organism>
<proteinExistence type="predicted"/>
<sequence>MTDNYIGPQTTENDIETAPNRDNTLLISEFEDELAEIEFNKNLHVYGRNLSDEEFIDDTQAFKNPTTIRASEMKFNGPQSLKGNEAPAYHPNLNYMRTVSPQRENTSSSIIGKSPTSASIMSSKYAAHVTLDNLKAKNINYEKKLKEMRDRVVKLIEFDEAESLIKVTQLNEKIKFMENILRGVRNDLTYKNKSHNSNEITVRHQKRRFEVPMEKIPSSNIEFCNYQALAYQMKLTDTRKNVATFANVEDFIEKFEALFDSHSWL</sequence>
<name>A0A0B7NFI7_9FUNG</name>
<reference evidence="2 3" key="1">
    <citation type="submission" date="2014-09" db="EMBL/GenBank/DDBJ databases">
        <authorList>
            <person name="Ellenberger Sabrina"/>
        </authorList>
    </citation>
    <scope>NUCLEOTIDE SEQUENCE [LARGE SCALE GENOMIC DNA]</scope>
    <source>
        <strain evidence="2 3">CBS 412.66</strain>
    </source>
</reference>